<dbReference type="AlphaFoldDB" id="A0A3S5B1N9"/>
<evidence type="ECO:0000313" key="3">
    <source>
        <dbReference type="Proteomes" id="UP000784294"/>
    </source>
</evidence>
<feature type="region of interest" description="Disordered" evidence="1">
    <location>
        <begin position="101"/>
        <end position="125"/>
    </location>
</feature>
<organism evidence="2 3">
    <name type="scientific">Protopolystoma xenopodis</name>
    <dbReference type="NCBI Taxonomy" id="117903"/>
    <lineage>
        <taxon>Eukaryota</taxon>
        <taxon>Metazoa</taxon>
        <taxon>Spiralia</taxon>
        <taxon>Lophotrochozoa</taxon>
        <taxon>Platyhelminthes</taxon>
        <taxon>Monogenea</taxon>
        <taxon>Polyopisthocotylea</taxon>
        <taxon>Polystomatidea</taxon>
        <taxon>Polystomatidae</taxon>
        <taxon>Protopolystoma</taxon>
    </lineage>
</organism>
<keyword evidence="3" id="KW-1185">Reference proteome</keyword>
<dbReference type="Proteomes" id="UP000784294">
    <property type="component" value="Unassembled WGS sequence"/>
</dbReference>
<protein>
    <submittedName>
        <fullName evidence="2">Uncharacterized protein</fullName>
    </submittedName>
</protein>
<dbReference type="EMBL" id="CAAALY010009692">
    <property type="protein sequence ID" value="VEL10684.1"/>
    <property type="molecule type" value="Genomic_DNA"/>
</dbReference>
<name>A0A3S5B1N9_9PLAT</name>
<gene>
    <name evidence="2" type="ORF">PXEA_LOCUS4124</name>
</gene>
<evidence type="ECO:0000256" key="1">
    <source>
        <dbReference type="SAM" id="MobiDB-lite"/>
    </source>
</evidence>
<reference evidence="2" key="1">
    <citation type="submission" date="2018-11" db="EMBL/GenBank/DDBJ databases">
        <authorList>
            <consortium name="Pathogen Informatics"/>
        </authorList>
    </citation>
    <scope>NUCLEOTIDE SEQUENCE</scope>
</reference>
<comment type="caution">
    <text evidence="2">The sequence shown here is derived from an EMBL/GenBank/DDBJ whole genome shotgun (WGS) entry which is preliminary data.</text>
</comment>
<proteinExistence type="predicted"/>
<sequence>MRSSSLPPRRHSPATARQISLAPRPATSARLRYRTSPAVGKTIASSATSAADLVHRRTFEHRLALELQLGDTNLLPPGPVRWAQLLFRVLDRRPTGCPSSRLHPNCHDPSHLLNTNQHSHTHSHI</sequence>
<accession>A0A3S5B1N9</accession>
<evidence type="ECO:0000313" key="2">
    <source>
        <dbReference type="EMBL" id="VEL10684.1"/>
    </source>
</evidence>
<feature type="region of interest" description="Disordered" evidence="1">
    <location>
        <begin position="1"/>
        <end position="30"/>
    </location>
</feature>